<accession>A0A5C6MGY3</accession>
<organism evidence="1 2">
    <name type="scientific">Takifugu flavidus</name>
    <name type="common">sansaifugu</name>
    <dbReference type="NCBI Taxonomy" id="433684"/>
    <lineage>
        <taxon>Eukaryota</taxon>
        <taxon>Metazoa</taxon>
        <taxon>Chordata</taxon>
        <taxon>Craniata</taxon>
        <taxon>Vertebrata</taxon>
        <taxon>Euteleostomi</taxon>
        <taxon>Actinopterygii</taxon>
        <taxon>Neopterygii</taxon>
        <taxon>Teleostei</taxon>
        <taxon>Neoteleostei</taxon>
        <taxon>Acanthomorphata</taxon>
        <taxon>Eupercaria</taxon>
        <taxon>Tetraodontiformes</taxon>
        <taxon>Tetradontoidea</taxon>
        <taxon>Tetraodontidae</taxon>
        <taxon>Takifugu</taxon>
    </lineage>
</organism>
<evidence type="ECO:0000313" key="2">
    <source>
        <dbReference type="Proteomes" id="UP000324091"/>
    </source>
</evidence>
<proteinExistence type="predicted"/>
<dbReference type="AlphaFoldDB" id="A0A5C6MGY3"/>
<dbReference type="PANTHER" id="PTHR47510:SF3">
    <property type="entry name" value="ENDO_EXONUCLEASE_PHOSPHATASE DOMAIN-CONTAINING PROTEIN"/>
    <property type="match status" value="1"/>
</dbReference>
<name>A0A5C6MGY3_9TELE</name>
<protein>
    <recommendedName>
        <fullName evidence="3">Reverse transcriptase domain-containing protein</fullName>
    </recommendedName>
</protein>
<dbReference type="EMBL" id="RHFK02000516">
    <property type="protein sequence ID" value="TWW53861.1"/>
    <property type="molecule type" value="Genomic_DNA"/>
</dbReference>
<reference evidence="1 2" key="1">
    <citation type="submission" date="2019-04" db="EMBL/GenBank/DDBJ databases">
        <title>Chromosome genome assembly for Takifugu flavidus.</title>
        <authorList>
            <person name="Xiao S."/>
        </authorList>
    </citation>
    <scope>NUCLEOTIDE SEQUENCE [LARGE SCALE GENOMIC DNA]</scope>
    <source>
        <strain evidence="1">HTHZ2018</strain>
        <tissue evidence="1">Muscle</tissue>
    </source>
</reference>
<gene>
    <name evidence="1" type="ORF">D4764_0277570</name>
</gene>
<sequence length="409" mass="46135">MDELRLRLNHSKRLSDCNAMILTETWLNSGIPDTAIGLTGRSTHRADRTADDSDPQVFTPHQPRQAINEDHQGVAGGSRLRTPGQVSTHGLEYVYAPGQLWLTHTHTDIDNFTSTVLDHITTTIDSITTTKRITTYPNRKPWMNKEVWLLLKARNTAFRSGEAQAYSTARANLRRGIKKAKHTYKRKIEGHFSSSDPRRMWQGIQAITDYKPNNSSPTVMDTTFLNELNTFYARFEKDDKDTATRTPLPADHQPITLSSTAVYTALSRINPRKAAGPDGIPGPFNTVVPSKLITKLGDLGINPSLCNWTLDFLTNRPQHVSCTIAEHKALQRVVKTAQRITRTTLPAIGDVQRKRCLHRARSILKDSSHPAHRLFSLLPSGRRYRTLRTRTSRLRNSFFPRAVSLLNSC</sequence>
<keyword evidence="2" id="KW-1185">Reference proteome</keyword>
<evidence type="ECO:0000313" key="1">
    <source>
        <dbReference type="EMBL" id="TWW53861.1"/>
    </source>
</evidence>
<dbReference type="PANTHER" id="PTHR47510">
    <property type="entry name" value="REVERSE TRANSCRIPTASE DOMAIN-CONTAINING PROTEIN"/>
    <property type="match status" value="1"/>
</dbReference>
<dbReference type="Proteomes" id="UP000324091">
    <property type="component" value="Unassembled WGS sequence"/>
</dbReference>
<evidence type="ECO:0008006" key="3">
    <source>
        <dbReference type="Google" id="ProtNLM"/>
    </source>
</evidence>
<comment type="caution">
    <text evidence="1">The sequence shown here is derived from an EMBL/GenBank/DDBJ whole genome shotgun (WGS) entry which is preliminary data.</text>
</comment>